<name>A0A1X0DDZ2_9MYCO</name>
<dbReference type="Gene3D" id="3.10.450.50">
    <property type="match status" value="1"/>
</dbReference>
<dbReference type="AlphaFoldDB" id="A0A1X0DDZ2"/>
<sequence>MEALLAEHEAAEFNLDIDRTMATLIDVPVFELPGLNLRIEGYDAVAEMYRRLLAGGDARNFWAEKITHAIAENSLVREAYIYFDTADGERKTGRYNVVMEFEGDKIKGERFFMDATYTEVIREVMGEDFLDVPGVFPLDQKSPPPLARIVDRAAAHAANSNH</sequence>
<evidence type="ECO:0000313" key="2">
    <source>
        <dbReference type="Proteomes" id="UP000192801"/>
    </source>
</evidence>
<reference evidence="1 2" key="1">
    <citation type="submission" date="2016-12" db="EMBL/GenBank/DDBJ databases">
        <title>The new phylogeny of genus Mycobacterium.</title>
        <authorList>
            <person name="Tortoli E."/>
            <person name="Trovato A."/>
            <person name="Cirillo D.M."/>
        </authorList>
    </citation>
    <scope>NUCLEOTIDE SEQUENCE [LARGE SCALE GENOMIC DNA]</scope>
    <source>
        <strain evidence="1 2">DSM 45130</strain>
    </source>
</reference>
<comment type="caution">
    <text evidence="1">The sequence shown here is derived from an EMBL/GenBank/DDBJ whole genome shotgun (WGS) entry which is preliminary data.</text>
</comment>
<dbReference type="SUPFAM" id="SSF54427">
    <property type="entry name" value="NTF2-like"/>
    <property type="match status" value="1"/>
</dbReference>
<dbReference type="Proteomes" id="UP000192801">
    <property type="component" value="Unassembled WGS sequence"/>
</dbReference>
<dbReference type="EMBL" id="MVHS01000020">
    <property type="protein sequence ID" value="ORA70578.1"/>
    <property type="molecule type" value="Genomic_DNA"/>
</dbReference>
<gene>
    <name evidence="1" type="ORF">BST26_10420</name>
</gene>
<evidence type="ECO:0000313" key="1">
    <source>
        <dbReference type="EMBL" id="ORA70578.1"/>
    </source>
</evidence>
<accession>A0A1X0DDZ2</accession>
<keyword evidence="2" id="KW-1185">Reference proteome</keyword>
<evidence type="ECO:0008006" key="3">
    <source>
        <dbReference type="Google" id="ProtNLM"/>
    </source>
</evidence>
<organism evidence="1 2">
    <name type="scientific">Mycolicibacterium insubricum</name>
    <dbReference type="NCBI Taxonomy" id="444597"/>
    <lineage>
        <taxon>Bacteria</taxon>
        <taxon>Bacillati</taxon>
        <taxon>Actinomycetota</taxon>
        <taxon>Actinomycetes</taxon>
        <taxon>Mycobacteriales</taxon>
        <taxon>Mycobacteriaceae</taxon>
        <taxon>Mycolicibacterium</taxon>
    </lineage>
</organism>
<protein>
    <recommendedName>
        <fullName evidence="3">SnoaL-like domain-containing protein</fullName>
    </recommendedName>
</protein>
<dbReference type="InterPro" id="IPR032710">
    <property type="entry name" value="NTF2-like_dom_sf"/>
</dbReference>
<proteinExistence type="predicted"/>